<dbReference type="GeneID" id="24887595"/>
<evidence type="ECO:0000259" key="3">
    <source>
        <dbReference type="Pfam" id="PF09394"/>
    </source>
</evidence>
<dbReference type="SUPFAM" id="SSF141066">
    <property type="entry name" value="ICP-like"/>
    <property type="match status" value="1"/>
</dbReference>
<sequence>MSVMRYSTMFLVVAGLCFAAVVAATASGALLPDRTYGIDDDGTTVSLKKGEALRVILPENPTTGYSWDLSLSDGLYLVSDRYIADDTGSRRVGAGGIHIWDIRARGIGPQHINAVYRRPWETNAAPEKTFDLKVRVTGGGGLKSDEDGWWRLPQMFRLSMLTKFPRAMQMVN</sequence>
<dbReference type="RefSeq" id="WP_012037241.1">
    <property type="nucleotide sequence ID" value="NC_009464.1"/>
</dbReference>
<dbReference type="PANTHER" id="PTHR36530:SF1">
    <property type="entry name" value="AMOEBIASIN-1"/>
    <property type="match status" value="1"/>
</dbReference>
<evidence type="ECO:0000256" key="2">
    <source>
        <dbReference type="ARBA" id="ARBA00022704"/>
    </source>
</evidence>
<dbReference type="PANTHER" id="PTHR36530">
    <property type="entry name" value="INHIBITOR OF CYSTEINE PEPTIDASE"/>
    <property type="match status" value="1"/>
</dbReference>
<dbReference type="OrthoDB" id="28968at2157"/>
<dbReference type="InterPro" id="IPR052781">
    <property type="entry name" value="Cys_protease_inhibitor_I42"/>
</dbReference>
<keyword evidence="5" id="KW-1185">Reference proteome</keyword>
<evidence type="ECO:0000313" key="4">
    <source>
        <dbReference type="EMBL" id="CAJ35249.1"/>
    </source>
</evidence>
<dbReference type="Proteomes" id="UP000000663">
    <property type="component" value="Chromosome"/>
</dbReference>
<gene>
    <name evidence="4" type="ORF">LRC267</name>
</gene>
<dbReference type="STRING" id="351160.LRC267"/>
<evidence type="ECO:0000313" key="5">
    <source>
        <dbReference type="Proteomes" id="UP000000663"/>
    </source>
</evidence>
<accession>Q0W8P4</accession>
<proteinExistence type="predicted"/>
<dbReference type="GO" id="GO:0004869">
    <property type="term" value="F:cysteine-type endopeptidase inhibitor activity"/>
    <property type="evidence" value="ECO:0007669"/>
    <property type="project" value="UniProtKB-KW"/>
</dbReference>
<protein>
    <recommendedName>
        <fullName evidence="3">Proteinase inhibitor I42 chagasin domain-containing protein</fullName>
    </recommendedName>
</protein>
<keyword evidence="1" id="KW-0646">Protease inhibitor</keyword>
<dbReference type="Gene3D" id="2.60.40.2020">
    <property type="match status" value="1"/>
</dbReference>
<dbReference type="Pfam" id="PF09394">
    <property type="entry name" value="Inhibitor_I42"/>
    <property type="match status" value="1"/>
</dbReference>
<reference evidence="4 5" key="1">
    <citation type="journal article" date="2006" name="Science">
        <title>Genome of rice cluster I archaea -- the key methane producers in the rice rhizosphere.</title>
        <authorList>
            <person name="Erkel C."/>
            <person name="Kube M."/>
            <person name="Reinhardt R."/>
            <person name="Liesack W."/>
        </authorList>
    </citation>
    <scope>NUCLEOTIDE SEQUENCE [LARGE SCALE GENOMIC DNA]</scope>
    <source>
        <strain evidence="5">DSM 22066 / NBRC 105507 / MRE50</strain>
    </source>
</reference>
<dbReference type="InterPro" id="IPR036331">
    <property type="entry name" value="Chagasin-like_sf"/>
</dbReference>
<feature type="domain" description="Proteinase inhibitor I42 chagasin" evidence="3">
    <location>
        <begin position="47"/>
        <end position="134"/>
    </location>
</feature>
<evidence type="ECO:0000256" key="1">
    <source>
        <dbReference type="ARBA" id="ARBA00022690"/>
    </source>
</evidence>
<keyword evidence="2" id="KW-0789">Thiol protease inhibitor</keyword>
<dbReference type="InterPro" id="IPR018990">
    <property type="entry name" value="Prot_inh_I42_chagasin"/>
</dbReference>
<dbReference type="AlphaFoldDB" id="Q0W8P4"/>
<dbReference type="EMBL" id="AM114193">
    <property type="protein sequence ID" value="CAJ35249.1"/>
    <property type="molecule type" value="Genomic_DNA"/>
</dbReference>
<organism evidence="4 5">
    <name type="scientific">Methanocella arvoryzae (strain DSM 22066 / NBRC 105507 / MRE50)</name>
    <dbReference type="NCBI Taxonomy" id="351160"/>
    <lineage>
        <taxon>Archaea</taxon>
        <taxon>Methanobacteriati</taxon>
        <taxon>Methanobacteriota</taxon>
        <taxon>Stenosarchaea group</taxon>
        <taxon>Methanomicrobia</taxon>
        <taxon>Methanocellales</taxon>
        <taxon>Methanocellaceae</taxon>
        <taxon>Methanocella</taxon>
    </lineage>
</organism>
<dbReference type="eggNOG" id="arCOG03544">
    <property type="taxonomic scope" value="Archaea"/>
</dbReference>
<dbReference type="KEGG" id="rci:LRC267"/>
<name>Q0W8P4_METAR</name>